<evidence type="ECO:0000256" key="1">
    <source>
        <dbReference type="SAM" id="Phobius"/>
    </source>
</evidence>
<dbReference type="AlphaFoldDB" id="A0A1Y1JT05"/>
<dbReference type="EMBL" id="BDQF01000476">
    <property type="protein sequence ID" value="GAW84585.1"/>
    <property type="molecule type" value="Genomic_DNA"/>
</dbReference>
<proteinExistence type="predicted"/>
<organism evidence="2 3">
    <name type="scientific">Plasmodium gonderi</name>
    <dbReference type="NCBI Taxonomy" id="77519"/>
    <lineage>
        <taxon>Eukaryota</taxon>
        <taxon>Sar</taxon>
        <taxon>Alveolata</taxon>
        <taxon>Apicomplexa</taxon>
        <taxon>Aconoidasida</taxon>
        <taxon>Haemosporida</taxon>
        <taxon>Plasmodiidae</taxon>
        <taxon>Plasmodium</taxon>
        <taxon>Plasmodium (Plasmodium)</taxon>
    </lineage>
</organism>
<accession>A0A1Y1JT05</accession>
<dbReference type="Proteomes" id="UP000195521">
    <property type="component" value="Unassembled WGS sequence"/>
</dbReference>
<dbReference type="InterPro" id="IPR008780">
    <property type="entry name" value="Plasmodium_Vir"/>
</dbReference>
<comment type="caution">
    <text evidence="2">The sequence shown here is derived from an EMBL/GenBank/DDBJ whole genome shotgun (WGS) entry which is preliminary data.</text>
</comment>
<evidence type="ECO:0000313" key="2">
    <source>
        <dbReference type="EMBL" id="GAW84585.1"/>
    </source>
</evidence>
<dbReference type="Pfam" id="PF05795">
    <property type="entry name" value="Plasmodium_Vir"/>
    <property type="match status" value="1"/>
</dbReference>
<dbReference type="RefSeq" id="XP_028547174.1">
    <property type="nucleotide sequence ID" value="XM_028691373.1"/>
</dbReference>
<protein>
    <submittedName>
        <fullName evidence="2">Variable surface protein</fullName>
    </submittedName>
</protein>
<reference evidence="3" key="1">
    <citation type="submission" date="2017-04" db="EMBL/GenBank/DDBJ databases">
        <title>Plasmodium gonderi genome.</title>
        <authorList>
            <person name="Arisue N."/>
            <person name="Honma H."/>
            <person name="Kawai S."/>
            <person name="Tougan T."/>
            <person name="Tanabe K."/>
            <person name="Horii T."/>
        </authorList>
    </citation>
    <scope>NUCLEOTIDE SEQUENCE [LARGE SCALE GENOMIC DNA]</scope>
    <source>
        <strain evidence="3">ATCC 30045</strain>
    </source>
</reference>
<evidence type="ECO:0000313" key="3">
    <source>
        <dbReference type="Proteomes" id="UP000195521"/>
    </source>
</evidence>
<name>A0A1Y1JT05_PLAGO</name>
<keyword evidence="1" id="KW-0472">Membrane</keyword>
<dbReference type="OrthoDB" id="383226at2759"/>
<keyword evidence="1" id="KW-1133">Transmembrane helix</keyword>
<keyword evidence="1" id="KW-0812">Transmembrane</keyword>
<feature type="transmembrane region" description="Helical" evidence="1">
    <location>
        <begin position="245"/>
        <end position="269"/>
    </location>
</feature>
<gene>
    <name evidence="2" type="ORF">PGO_003830</name>
</gene>
<dbReference type="GeneID" id="39745393"/>
<sequence length="315" mass="37271">MLHRYFLSIAKDLSHLPSYIYYGRFNVVKNYCLDDEMEKLNSIFNSYSSINGILQKPFNALCFMTYFKGFSSHELCNYFYYWLGNNIIDKVNGDDDFKEIVSLFYHGIRIVGASNRCQKDFIKVTKDEFRKIKWVFDYISNYESLKYALNNDTKLCFPALKDYIEESQSIYNKVYEECSTNKSTPSCDLYKRIFPDYKIGPKLYPLNCNEIKETHSLQNISTSPMPVEEITLTHSNNVRSVSFKLLYSMFIIFMSISIIIPFIPAGMWAHKFIRGYGSLFEKIKNILKSNIKHHFYESEKLNSYRHYFNISYILE</sequence>
<keyword evidence="3" id="KW-1185">Reference proteome</keyword>